<gene>
    <name evidence="11" type="primary">COX3</name>
</gene>
<evidence type="ECO:0000256" key="5">
    <source>
        <dbReference type="ARBA" id="ARBA00022967"/>
    </source>
</evidence>
<feature type="transmembrane region" description="Helical" evidence="9">
    <location>
        <begin position="37"/>
        <end position="57"/>
    </location>
</feature>
<dbReference type="InterPro" id="IPR033945">
    <property type="entry name" value="Cyt_c_oxase_su3_dom"/>
</dbReference>
<feature type="domain" description="Heme-copper oxidase subunit III family profile" evidence="10">
    <location>
        <begin position="3"/>
        <end position="260"/>
    </location>
</feature>
<dbReference type="AlphaFoldDB" id="A0A386T8T5"/>
<keyword evidence="5" id="KW-1278">Translocase</keyword>
<dbReference type="PANTHER" id="PTHR11403">
    <property type="entry name" value="CYTOCHROME C OXIDASE SUBUNIT III"/>
    <property type="match status" value="1"/>
</dbReference>
<reference evidence="11" key="1">
    <citation type="journal article" date="2018" name="Int. J. Biol. Macromol.">
        <title>The first two mitochondrial genomes of the family Aphelinidae with novel gene orders and phylogenetic implications.</title>
        <authorList>
            <person name="Zhu J.C."/>
            <person name="Tang P."/>
            <person name="Zheng B.Y."/>
            <person name="Wu Q."/>
            <person name="Wei S.J."/>
            <person name="Chen X.X."/>
        </authorList>
    </citation>
    <scope>NUCLEOTIDE SEQUENCE</scope>
</reference>
<evidence type="ECO:0000256" key="6">
    <source>
        <dbReference type="ARBA" id="ARBA00022989"/>
    </source>
</evidence>
<dbReference type="Gene3D" id="1.20.120.80">
    <property type="entry name" value="Cytochrome c oxidase, subunit III, four-helix bundle"/>
    <property type="match status" value="1"/>
</dbReference>
<name>A0A386T8T5_9HYME</name>
<evidence type="ECO:0000313" key="11">
    <source>
        <dbReference type="EMBL" id="AYE84589.1"/>
    </source>
</evidence>
<dbReference type="PROSITE" id="PS50253">
    <property type="entry name" value="COX3"/>
    <property type="match status" value="1"/>
</dbReference>
<keyword evidence="8 11" id="KW-0496">Mitochondrion</keyword>
<dbReference type="Pfam" id="PF00510">
    <property type="entry name" value="COX3"/>
    <property type="match status" value="1"/>
</dbReference>
<reference evidence="11" key="2">
    <citation type="submission" date="2018-01" db="EMBL/GenBank/DDBJ databases">
        <authorList>
            <person name="Gaut B.S."/>
            <person name="Morton B.R."/>
            <person name="Clegg M.T."/>
            <person name="Duvall M.R."/>
        </authorList>
    </citation>
    <scope>NUCLEOTIDE SEQUENCE</scope>
</reference>
<feature type="transmembrane region" description="Helical" evidence="9">
    <location>
        <begin position="125"/>
        <end position="146"/>
    </location>
</feature>
<keyword evidence="4 8" id="KW-0812">Transmembrane</keyword>
<organism evidence="11">
    <name type="scientific">Encarsia obtusiclava</name>
    <dbReference type="NCBI Taxonomy" id="2358487"/>
    <lineage>
        <taxon>Eukaryota</taxon>
        <taxon>Metazoa</taxon>
        <taxon>Ecdysozoa</taxon>
        <taxon>Arthropoda</taxon>
        <taxon>Hexapoda</taxon>
        <taxon>Insecta</taxon>
        <taxon>Pterygota</taxon>
        <taxon>Neoptera</taxon>
        <taxon>Endopterygota</taxon>
        <taxon>Hymenoptera</taxon>
        <taxon>Apocrita</taxon>
        <taxon>Proctotrupomorpha</taxon>
        <taxon>Chalcidoidea</taxon>
        <taxon>Aphelinidae</taxon>
        <taxon>Coccophaginae</taxon>
        <taxon>Encarsia</taxon>
    </lineage>
</organism>
<evidence type="ECO:0000256" key="3">
    <source>
        <dbReference type="ARBA" id="ARBA00015944"/>
    </source>
</evidence>
<dbReference type="CDD" id="cd01665">
    <property type="entry name" value="Cyt_c_Oxidase_III"/>
    <property type="match status" value="1"/>
</dbReference>
<sequence>MKLFQPFHLVTLSPWPILCSFSIKIMLIGMINWFHNFNFFLVLLGKFLLILILIQWWRDVVRESMFQGFHSLNVISGIKMSMILFIISEVFFFLSIFWCYLHMYLSPSIEIGSFWPPNNIQTFNPYDIPLLNTIILLSSGITVTWCHYSIINENNNNMILSMFLTIFLGFIFSIFQYLEYQESSFSISDSVYGSVFFMSTGFHGLHVLIGTLFLIVNLFRMIKKNFSSIHHLGFEMAAWYWHFVDVVWLFLYLLVYFLSS</sequence>
<feature type="transmembrane region" description="Helical" evidence="9">
    <location>
        <begin position="158"/>
        <end position="178"/>
    </location>
</feature>
<evidence type="ECO:0000256" key="4">
    <source>
        <dbReference type="ARBA" id="ARBA00022692"/>
    </source>
</evidence>
<feature type="transmembrane region" description="Helical" evidence="9">
    <location>
        <begin position="239"/>
        <end position="258"/>
    </location>
</feature>
<dbReference type="GO" id="GO:0005739">
    <property type="term" value="C:mitochondrion"/>
    <property type="evidence" value="ECO:0007669"/>
    <property type="project" value="TreeGrafter"/>
</dbReference>
<evidence type="ECO:0000259" key="10">
    <source>
        <dbReference type="PROSITE" id="PS50253"/>
    </source>
</evidence>
<geneLocation type="mitochondrion" evidence="11"/>
<dbReference type="InterPro" id="IPR024791">
    <property type="entry name" value="Cyt_c/ubiquinol_Oxase_su3"/>
</dbReference>
<feature type="transmembrane region" description="Helical" evidence="9">
    <location>
        <begin position="12"/>
        <end position="31"/>
    </location>
</feature>
<keyword evidence="7 9" id="KW-0472">Membrane</keyword>
<protein>
    <recommendedName>
        <fullName evidence="3 8">Cytochrome c oxidase subunit 3</fullName>
    </recommendedName>
</protein>
<proteinExistence type="inferred from homology"/>
<evidence type="ECO:0000256" key="2">
    <source>
        <dbReference type="ARBA" id="ARBA00010581"/>
    </source>
</evidence>
<evidence type="ECO:0000256" key="7">
    <source>
        <dbReference type="ARBA" id="ARBA00023136"/>
    </source>
</evidence>
<evidence type="ECO:0000256" key="1">
    <source>
        <dbReference type="ARBA" id="ARBA00004141"/>
    </source>
</evidence>
<evidence type="ECO:0000256" key="8">
    <source>
        <dbReference type="RuleBase" id="RU003375"/>
    </source>
</evidence>
<dbReference type="EMBL" id="MG813798">
    <property type="protein sequence ID" value="AYE84589.1"/>
    <property type="molecule type" value="Genomic_DNA"/>
</dbReference>
<comment type="similarity">
    <text evidence="2 8">Belongs to the cytochrome c oxidase subunit 3 family.</text>
</comment>
<accession>A0A386T8T5</accession>
<dbReference type="InterPro" id="IPR013833">
    <property type="entry name" value="Cyt_c_oxidase_su3_a-hlx"/>
</dbReference>
<dbReference type="PANTHER" id="PTHR11403:SF7">
    <property type="entry name" value="CYTOCHROME C OXIDASE SUBUNIT 3"/>
    <property type="match status" value="1"/>
</dbReference>
<dbReference type="GO" id="GO:0016020">
    <property type="term" value="C:membrane"/>
    <property type="evidence" value="ECO:0007669"/>
    <property type="project" value="UniProtKB-SubCell"/>
</dbReference>
<dbReference type="Gene3D" id="1.10.287.70">
    <property type="match status" value="1"/>
</dbReference>
<comment type="subcellular location">
    <subcellularLocation>
        <location evidence="1">Membrane</location>
        <topology evidence="1">Multi-pass membrane protein</topology>
    </subcellularLocation>
</comment>
<feature type="transmembrane region" description="Helical" evidence="9">
    <location>
        <begin position="78"/>
        <end position="105"/>
    </location>
</feature>
<dbReference type="GO" id="GO:0006123">
    <property type="term" value="P:mitochondrial electron transport, cytochrome c to oxygen"/>
    <property type="evidence" value="ECO:0007669"/>
    <property type="project" value="TreeGrafter"/>
</dbReference>
<dbReference type="SUPFAM" id="SSF81452">
    <property type="entry name" value="Cytochrome c oxidase subunit III-like"/>
    <property type="match status" value="1"/>
</dbReference>
<keyword evidence="6 9" id="KW-1133">Transmembrane helix</keyword>
<feature type="transmembrane region" description="Helical" evidence="9">
    <location>
        <begin position="190"/>
        <end position="219"/>
    </location>
</feature>
<evidence type="ECO:0000256" key="9">
    <source>
        <dbReference type="SAM" id="Phobius"/>
    </source>
</evidence>
<comment type="function">
    <text evidence="8">Component of the cytochrome c oxidase, the last enzyme in the mitochondrial electron transport chain which drives oxidative phosphorylation. The respiratory chain contains 3 multisubunit complexes succinate dehydrogenase (complex II, CII), ubiquinol-cytochrome c oxidoreductase (cytochrome b-c1 complex, complex III, CIII) and cytochrome c oxidase (complex IV, CIV), that cooperate to transfer electrons derived from NADH and succinate to molecular oxygen, creating an electrochemical gradient over the inner membrane that drives transmembrane transport and the ATP synthase. Cytochrome c oxidase is the component of the respiratory chain that catalyzes the reduction of oxygen to water. Electrons originating from reduced cytochrome c in the intermembrane space (IMS) are transferred via the dinuclear copper A center (CU(A)) of subunit 2 and heme A of subunit 1 to the active site in subunit 1, a binuclear center (BNC) formed by heme A3 and copper B (CU(B)). The BNC reduces molecular oxygen to 2 water molecules using 4 electrons from cytochrome c in the IMS and 4 protons from the mitochondrial matrix.</text>
</comment>
<dbReference type="InterPro" id="IPR035973">
    <property type="entry name" value="Cyt_c_oxidase_su3-like_sf"/>
</dbReference>
<dbReference type="InterPro" id="IPR000298">
    <property type="entry name" value="Cyt_c_oxidase-like_su3"/>
</dbReference>
<dbReference type="GO" id="GO:0004129">
    <property type="term" value="F:cytochrome-c oxidase activity"/>
    <property type="evidence" value="ECO:0007669"/>
    <property type="project" value="InterPro"/>
</dbReference>